<evidence type="ECO:0000256" key="4">
    <source>
        <dbReference type="ARBA" id="ARBA00022475"/>
    </source>
</evidence>
<dbReference type="Pfam" id="PF03748">
    <property type="entry name" value="FliL"/>
    <property type="match status" value="1"/>
</dbReference>
<feature type="transmembrane region" description="Helical" evidence="10">
    <location>
        <begin position="38"/>
        <end position="60"/>
    </location>
</feature>
<evidence type="ECO:0000256" key="3">
    <source>
        <dbReference type="ARBA" id="ARBA00008281"/>
    </source>
</evidence>
<keyword evidence="4 10" id="KW-1003">Cell membrane</keyword>
<keyword evidence="7 10" id="KW-0283">Flagellar rotation</keyword>
<proteinExistence type="inferred from homology"/>
<sequence>MADEHTNLTDEHGMDENIGVDNPVKAKKAGLIPTLLKYIAITLAALIFIVTVVVITVNLMSKRGQSQSEYPIAEEYRDSREMLQYYSAIGAVKTFTKDVTPGTVVVNVELGYPQNDKTTSQELTARLVELKDFLRGYFQSKTIAELKQEEKIKIEIRNQINDNILSKSKIKAVAFTQYDIIEQ</sequence>
<keyword evidence="5 10" id="KW-0145">Chemotaxis</keyword>
<dbReference type="GO" id="GO:0005886">
    <property type="term" value="C:plasma membrane"/>
    <property type="evidence" value="ECO:0007669"/>
    <property type="project" value="UniProtKB-SubCell"/>
</dbReference>
<evidence type="ECO:0000256" key="9">
    <source>
        <dbReference type="ARBA" id="ARBA00023136"/>
    </source>
</evidence>
<evidence type="ECO:0000256" key="10">
    <source>
        <dbReference type="RuleBase" id="RU364125"/>
    </source>
</evidence>
<keyword evidence="11" id="KW-0966">Cell projection</keyword>
<reference evidence="11 12" key="1">
    <citation type="submission" date="2020-01" db="EMBL/GenBank/DDBJ databases">
        <title>Complete genome sequence of a human oral phylogroup 1 Treponema sp. strain ATCC 700766, originally isolated from periodontitis dental plaque.</title>
        <authorList>
            <person name="Chan Y."/>
            <person name="Huo Y.-B."/>
            <person name="Yu X.-L."/>
            <person name="Zeng H."/>
            <person name="Leung W.-K."/>
            <person name="Watt R.M."/>
        </authorList>
    </citation>
    <scope>NUCLEOTIDE SEQUENCE [LARGE SCALE GENOMIC DNA]</scope>
    <source>
        <strain evidence="11 12">OMZ 804</strain>
    </source>
</reference>
<dbReference type="InterPro" id="IPR005503">
    <property type="entry name" value="FliL"/>
</dbReference>
<keyword evidence="8 10" id="KW-1133">Transmembrane helix</keyword>
<evidence type="ECO:0000256" key="7">
    <source>
        <dbReference type="ARBA" id="ARBA00022779"/>
    </source>
</evidence>
<accession>A0A6P1Y0G7</accession>
<evidence type="ECO:0000256" key="1">
    <source>
        <dbReference type="ARBA" id="ARBA00002254"/>
    </source>
</evidence>
<evidence type="ECO:0000256" key="5">
    <source>
        <dbReference type="ARBA" id="ARBA00022500"/>
    </source>
</evidence>
<dbReference type="GO" id="GO:0009425">
    <property type="term" value="C:bacterial-type flagellum basal body"/>
    <property type="evidence" value="ECO:0007669"/>
    <property type="project" value="InterPro"/>
</dbReference>
<dbReference type="GO" id="GO:0006935">
    <property type="term" value="P:chemotaxis"/>
    <property type="evidence" value="ECO:0007669"/>
    <property type="project" value="UniProtKB-KW"/>
</dbReference>
<comment type="function">
    <text evidence="1 10">Controls the rotational direction of flagella during chemotaxis.</text>
</comment>
<keyword evidence="11" id="KW-0282">Flagellum</keyword>
<gene>
    <name evidence="11" type="ORF">GWP43_03865</name>
</gene>
<dbReference type="KEGG" id="trz:GWP43_03865"/>
<organism evidence="11 12">
    <name type="scientific">Treponema vincentii</name>
    <dbReference type="NCBI Taxonomy" id="69710"/>
    <lineage>
        <taxon>Bacteria</taxon>
        <taxon>Pseudomonadati</taxon>
        <taxon>Spirochaetota</taxon>
        <taxon>Spirochaetia</taxon>
        <taxon>Spirochaetales</taxon>
        <taxon>Treponemataceae</taxon>
        <taxon>Treponema</taxon>
    </lineage>
</organism>
<name>A0A6P1Y0G7_9SPIR</name>
<keyword evidence="6 10" id="KW-0812">Transmembrane</keyword>
<comment type="subcellular location">
    <subcellularLocation>
        <location evidence="2">Cell membrane</location>
        <topology evidence="2">Single-pass membrane protein</topology>
    </subcellularLocation>
</comment>
<dbReference type="GO" id="GO:0071973">
    <property type="term" value="P:bacterial-type flagellum-dependent cell motility"/>
    <property type="evidence" value="ECO:0007669"/>
    <property type="project" value="InterPro"/>
</dbReference>
<comment type="similarity">
    <text evidence="3 10">Belongs to the FliL family.</text>
</comment>
<protein>
    <recommendedName>
        <fullName evidence="10">Flagellar protein FliL</fullName>
    </recommendedName>
</protein>
<keyword evidence="11" id="KW-0969">Cilium</keyword>
<keyword evidence="9 10" id="KW-0472">Membrane</keyword>
<evidence type="ECO:0000256" key="8">
    <source>
        <dbReference type="ARBA" id="ARBA00022989"/>
    </source>
</evidence>
<dbReference type="RefSeq" id="WP_162662834.1">
    <property type="nucleotide sequence ID" value="NZ_CP048020.1"/>
</dbReference>
<evidence type="ECO:0000256" key="2">
    <source>
        <dbReference type="ARBA" id="ARBA00004162"/>
    </source>
</evidence>
<evidence type="ECO:0000256" key="6">
    <source>
        <dbReference type="ARBA" id="ARBA00022692"/>
    </source>
</evidence>
<evidence type="ECO:0000313" key="12">
    <source>
        <dbReference type="Proteomes" id="UP000464374"/>
    </source>
</evidence>
<dbReference type="EMBL" id="CP048020">
    <property type="protein sequence ID" value="QHX42723.1"/>
    <property type="molecule type" value="Genomic_DNA"/>
</dbReference>
<dbReference type="Proteomes" id="UP000464374">
    <property type="component" value="Chromosome"/>
</dbReference>
<evidence type="ECO:0000313" key="11">
    <source>
        <dbReference type="EMBL" id="QHX42723.1"/>
    </source>
</evidence>
<dbReference type="AlphaFoldDB" id="A0A6P1Y0G7"/>